<dbReference type="Proteomes" id="UP000250134">
    <property type="component" value="Chromosome"/>
</dbReference>
<dbReference type="RefSeq" id="WP_088885873.1">
    <property type="nucleotide sequence ID" value="NZ_CP014855.1"/>
</dbReference>
<proteinExistence type="predicted"/>
<dbReference type="EMBL" id="CP014855">
    <property type="protein sequence ID" value="ASJ01540.1"/>
    <property type="molecule type" value="Genomic_DNA"/>
</dbReference>
<reference evidence="1 2" key="1">
    <citation type="submission" date="2016-03" db="EMBL/GenBank/DDBJ databases">
        <title>Complete genome sequence of Thermococcus gorgonarius.</title>
        <authorList>
            <person name="Oger P.M."/>
        </authorList>
    </citation>
    <scope>NUCLEOTIDE SEQUENCE [LARGE SCALE GENOMIC DNA]</scope>
    <source>
        <strain evidence="1 2">W-12</strain>
    </source>
</reference>
<gene>
    <name evidence="1" type="ORF">A3K92_08635</name>
</gene>
<evidence type="ECO:0000313" key="1">
    <source>
        <dbReference type="EMBL" id="ASJ01540.1"/>
    </source>
</evidence>
<sequence length="70" mass="8327">MVELDECVVVVIDWELEPVVEVVLVEVFEPLRQPLTRTTRTRRNARGPFLIRIPQEKLNPLKYKRVLRDD</sequence>
<dbReference type="GeneID" id="33332615"/>
<organism evidence="1 2">
    <name type="scientific">Thermococcus gorgonarius</name>
    <dbReference type="NCBI Taxonomy" id="71997"/>
    <lineage>
        <taxon>Archaea</taxon>
        <taxon>Methanobacteriati</taxon>
        <taxon>Methanobacteriota</taxon>
        <taxon>Thermococci</taxon>
        <taxon>Thermococcales</taxon>
        <taxon>Thermococcaceae</taxon>
        <taxon>Thermococcus</taxon>
    </lineage>
</organism>
<dbReference type="AlphaFoldDB" id="A0A2Z2M5P5"/>
<accession>A0A2Z2M5P5</accession>
<protein>
    <submittedName>
        <fullName evidence="1">Uncharacterized protein</fullName>
    </submittedName>
</protein>
<keyword evidence="2" id="KW-1185">Reference proteome</keyword>
<dbReference type="KEGG" id="tgg:A3K92_08635"/>
<name>A0A2Z2M5P5_THEGO</name>
<evidence type="ECO:0000313" key="2">
    <source>
        <dbReference type="Proteomes" id="UP000250134"/>
    </source>
</evidence>